<reference evidence="2" key="1">
    <citation type="submission" date="2023-07" db="EMBL/GenBank/DDBJ databases">
        <title>Mucosal microbiota of week-old chicken and adult hens.</title>
        <authorList>
            <person name="Volf J."/>
            <person name="Karasova D."/>
            <person name="Crhanova M."/>
            <person name="Faldynova M."/>
            <person name="Prikrylova H."/>
            <person name="Zeman M."/>
            <person name="Babak V."/>
            <person name="Rajova J."/>
            <person name="Rychlik I."/>
        </authorList>
    </citation>
    <scope>NUCLEOTIDE SEQUENCE</scope>
    <source>
        <strain evidence="2">ET902</strain>
    </source>
</reference>
<dbReference type="Proteomes" id="UP001175147">
    <property type="component" value="Unassembled WGS sequence"/>
</dbReference>
<keyword evidence="3" id="KW-1185">Reference proteome</keyword>
<name>A0ABT8YYW0_9SPIR</name>
<dbReference type="Gene3D" id="3.40.50.360">
    <property type="match status" value="1"/>
</dbReference>
<dbReference type="EMBL" id="JAUPBM010000133">
    <property type="protein sequence ID" value="MDO7021059.1"/>
    <property type="molecule type" value="Genomic_DNA"/>
</dbReference>
<protein>
    <submittedName>
        <fullName evidence="2">Flavodoxin domain-containing protein</fullName>
    </submittedName>
</protein>
<organism evidence="2 3">
    <name type="scientific">Brachyspira innocens</name>
    <dbReference type="NCBI Taxonomy" id="13264"/>
    <lineage>
        <taxon>Bacteria</taxon>
        <taxon>Pseudomonadati</taxon>
        <taxon>Spirochaetota</taxon>
        <taxon>Spirochaetia</taxon>
        <taxon>Brachyspirales</taxon>
        <taxon>Brachyspiraceae</taxon>
        <taxon>Brachyspira</taxon>
    </lineage>
</organism>
<evidence type="ECO:0000259" key="1">
    <source>
        <dbReference type="PROSITE" id="PS50902"/>
    </source>
</evidence>
<evidence type="ECO:0000313" key="3">
    <source>
        <dbReference type="Proteomes" id="UP001175147"/>
    </source>
</evidence>
<evidence type="ECO:0000313" key="2">
    <source>
        <dbReference type="EMBL" id="MDO7021059.1"/>
    </source>
</evidence>
<dbReference type="InterPro" id="IPR008254">
    <property type="entry name" value="Flavodoxin/NO_synth"/>
</dbReference>
<dbReference type="PANTHER" id="PTHR43717:SF1">
    <property type="entry name" value="ANAEROBIC NITRIC OXIDE REDUCTASE FLAVORUBREDOXIN"/>
    <property type="match status" value="1"/>
</dbReference>
<dbReference type="PANTHER" id="PTHR43717">
    <property type="entry name" value="ANAEROBIC NITRIC OXIDE REDUCTASE FLAVORUBREDOXIN"/>
    <property type="match status" value="1"/>
</dbReference>
<sequence length="143" mass="15967">MSRKIAIVVWSKTGNTRLMSKAIKEGAENAGASVEVFKSYNFGIEEAKSYDTIALGCPAMGAETLEDTEFLPMYETVKPYLKNKKIFLFGSYGWGDGEWMRAWREDAINNGISLFREPIIAKEKPSDDILDKLKSVGRELASS</sequence>
<accession>A0ABT8YYW0</accession>
<gene>
    <name evidence="2" type="ORF">Q5M86_09755</name>
</gene>
<dbReference type="Pfam" id="PF00258">
    <property type="entry name" value="Flavodoxin_1"/>
    <property type="match status" value="1"/>
</dbReference>
<dbReference type="InterPro" id="IPR029039">
    <property type="entry name" value="Flavoprotein-like_sf"/>
</dbReference>
<dbReference type="PROSITE" id="PS50902">
    <property type="entry name" value="FLAVODOXIN_LIKE"/>
    <property type="match status" value="1"/>
</dbReference>
<dbReference type="RefSeq" id="WP_304385148.1">
    <property type="nucleotide sequence ID" value="NZ_JAUPBL010000034.1"/>
</dbReference>
<proteinExistence type="predicted"/>
<dbReference type="SUPFAM" id="SSF52218">
    <property type="entry name" value="Flavoproteins"/>
    <property type="match status" value="1"/>
</dbReference>
<feature type="domain" description="Flavodoxin-like" evidence="1">
    <location>
        <begin position="5"/>
        <end position="141"/>
    </location>
</feature>
<comment type="caution">
    <text evidence="2">The sequence shown here is derived from an EMBL/GenBank/DDBJ whole genome shotgun (WGS) entry which is preliminary data.</text>
</comment>